<dbReference type="SMART" id="SM00862">
    <property type="entry name" value="Trans_reg_C"/>
    <property type="match status" value="1"/>
</dbReference>
<dbReference type="Proteomes" id="UP000609651">
    <property type="component" value="Unassembled WGS sequence"/>
</dbReference>
<name>A0ABX1VCW4_9PLAN</name>
<dbReference type="Pfam" id="PF00486">
    <property type="entry name" value="Trans_reg_C"/>
    <property type="match status" value="1"/>
</dbReference>
<dbReference type="PROSITE" id="PS50110">
    <property type="entry name" value="RESPONSE_REGULATORY"/>
    <property type="match status" value="1"/>
</dbReference>
<proteinExistence type="predicted"/>
<feature type="domain" description="Response regulatory" evidence="8">
    <location>
        <begin position="25"/>
        <end position="147"/>
    </location>
</feature>
<keyword evidence="5" id="KW-0804">Transcription</keyword>
<keyword evidence="11" id="KW-1185">Reference proteome</keyword>
<feature type="modified residue" description="4-aspartylphosphate" evidence="6">
    <location>
        <position position="82"/>
    </location>
</feature>
<evidence type="ECO:0000256" key="4">
    <source>
        <dbReference type="ARBA" id="ARBA00023125"/>
    </source>
</evidence>
<evidence type="ECO:0000313" key="11">
    <source>
        <dbReference type="Proteomes" id="UP000609651"/>
    </source>
</evidence>
<dbReference type="Gene3D" id="3.40.50.2300">
    <property type="match status" value="1"/>
</dbReference>
<dbReference type="PANTHER" id="PTHR48111">
    <property type="entry name" value="REGULATOR OF RPOS"/>
    <property type="match status" value="1"/>
</dbReference>
<evidence type="ECO:0000256" key="3">
    <source>
        <dbReference type="ARBA" id="ARBA00023015"/>
    </source>
</evidence>
<evidence type="ECO:0000256" key="6">
    <source>
        <dbReference type="PROSITE-ProRule" id="PRU00169"/>
    </source>
</evidence>
<dbReference type="EMBL" id="WTPX01000024">
    <property type="protein sequence ID" value="NNJ25067.1"/>
    <property type="molecule type" value="Genomic_DNA"/>
</dbReference>
<evidence type="ECO:0000259" key="8">
    <source>
        <dbReference type="PROSITE" id="PS50110"/>
    </source>
</evidence>
<keyword evidence="4 7" id="KW-0238">DNA-binding</keyword>
<dbReference type="SMART" id="SM00448">
    <property type="entry name" value="REC"/>
    <property type="match status" value="1"/>
</dbReference>
<protein>
    <submittedName>
        <fullName evidence="10">Sensory transduction protein regX3</fullName>
    </submittedName>
</protein>
<dbReference type="InterPro" id="IPR036388">
    <property type="entry name" value="WH-like_DNA-bd_sf"/>
</dbReference>
<comment type="caution">
    <text evidence="10">The sequence shown here is derived from an EMBL/GenBank/DDBJ whole genome shotgun (WGS) entry which is preliminary data.</text>
</comment>
<dbReference type="SUPFAM" id="SSF46894">
    <property type="entry name" value="C-terminal effector domain of the bipartite response regulators"/>
    <property type="match status" value="1"/>
</dbReference>
<keyword evidence="1 6" id="KW-0597">Phosphoprotein</keyword>
<dbReference type="InterPro" id="IPR001789">
    <property type="entry name" value="Sig_transdc_resp-reg_receiver"/>
</dbReference>
<keyword evidence="2" id="KW-0902">Two-component regulatory system</keyword>
<organism evidence="10 11">
    <name type="scientific">Alienimonas chondri</name>
    <dbReference type="NCBI Taxonomy" id="2681879"/>
    <lineage>
        <taxon>Bacteria</taxon>
        <taxon>Pseudomonadati</taxon>
        <taxon>Planctomycetota</taxon>
        <taxon>Planctomycetia</taxon>
        <taxon>Planctomycetales</taxon>
        <taxon>Planctomycetaceae</taxon>
        <taxon>Alienimonas</taxon>
    </lineage>
</organism>
<feature type="DNA-binding region" description="OmpR/PhoB-type" evidence="7">
    <location>
        <begin position="163"/>
        <end position="266"/>
    </location>
</feature>
<evidence type="ECO:0000313" key="10">
    <source>
        <dbReference type="EMBL" id="NNJ25067.1"/>
    </source>
</evidence>
<evidence type="ECO:0000256" key="1">
    <source>
        <dbReference type="ARBA" id="ARBA00022553"/>
    </source>
</evidence>
<evidence type="ECO:0000256" key="2">
    <source>
        <dbReference type="ARBA" id="ARBA00023012"/>
    </source>
</evidence>
<feature type="domain" description="OmpR/PhoB-type" evidence="9">
    <location>
        <begin position="163"/>
        <end position="266"/>
    </location>
</feature>
<dbReference type="PROSITE" id="PS51755">
    <property type="entry name" value="OMPR_PHOB"/>
    <property type="match status" value="1"/>
</dbReference>
<dbReference type="InterPro" id="IPR016032">
    <property type="entry name" value="Sig_transdc_resp-reg_C-effctor"/>
</dbReference>
<dbReference type="Gene3D" id="6.10.250.690">
    <property type="match status" value="1"/>
</dbReference>
<dbReference type="SUPFAM" id="SSF52172">
    <property type="entry name" value="CheY-like"/>
    <property type="match status" value="1"/>
</dbReference>
<dbReference type="Pfam" id="PF00072">
    <property type="entry name" value="Response_reg"/>
    <property type="match status" value="1"/>
</dbReference>
<sequence length="270" mass="29536">MSSFTLPSRGALSGDLRGNGDRTPRLLVVEDERAIAEGLRFNFEADGFAVTVAGDGPTALAAFEAAKGDGRNGNGFDGIILDLMLPGMSGYEICRTIRRTDPAVPILMLTARTLTEDKIGGFEAGADQYLTKPFVLPELLARVRAMLSRPRPTQPVEEPSGREPVQSFGAVTIDFDAFRLTVARGEKSRTHDLTTQEAALLRLFAENPGRVLSRQEILRKAWPSDADVTARTIDNFVLRLRRMLEPDPANPKYLVSVRGTGYRFEPGEAT</sequence>
<dbReference type="InterPro" id="IPR011006">
    <property type="entry name" value="CheY-like_superfamily"/>
</dbReference>
<evidence type="ECO:0000259" key="9">
    <source>
        <dbReference type="PROSITE" id="PS51755"/>
    </source>
</evidence>
<gene>
    <name evidence="10" type="primary">regX3</name>
    <name evidence="10" type="ORF">LzC2_11290</name>
</gene>
<dbReference type="InterPro" id="IPR039420">
    <property type="entry name" value="WalR-like"/>
</dbReference>
<keyword evidence="3" id="KW-0805">Transcription regulation</keyword>
<dbReference type="CDD" id="cd17574">
    <property type="entry name" value="REC_OmpR"/>
    <property type="match status" value="1"/>
</dbReference>
<dbReference type="InterPro" id="IPR001867">
    <property type="entry name" value="OmpR/PhoB-type_DNA-bd"/>
</dbReference>
<accession>A0ABX1VCW4</accession>
<dbReference type="PANTHER" id="PTHR48111:SF21">
    <property type="entry name" value="DNA-BINDING DUAL MASTER TRANSCRIPTIONAL REGULATOR RPAA"/>
    <property type="match status" value="1"/>
</dbReference>
<evidence type="ECO:0000256" key="5">
    <source>
        <dbReference type="ARBA" id="ARBA00023163"/>
    </source>
</evidence>
<dbReference type="CDD" id="cd00383">
    <property type="entry name" value="trans_reg_C"/>
    <property type="match status" value="1"/>
</dbReference>
<dbReference type="Gene3D" id="1.10.10.10">
    <property type="entry name" value="Winged helix-like DNA-binding domain superfamily/Winged helix DNA-binding domain"/>
    <property type="match status" value="1"/>
</dbReference>
<dbReference type="RefSeq" id="WP_171184671.1">
    <property type="nucleotide sequence ID" value="NZ_WTPX01000024.1"/>
</dbReference>
<evidence type="ECO:0000256" key="7">
    <source>
        <dbReference type="PROSITE-ProRule" id="PRU01091"/>
    </source>
</evidence>
<reference evidence="10 11" key="1">
    <citation type="journal article" date="2020" name="Syst. Appl. Microbiol.">
        <title>Alienimonas chondri sp. nov., a novel planctomycete isolated from the biofilm of the red alga Chondrus crispus.</title>
        <authorList>
            <person name="Vitorino I."/>
            <person name="Albuquerque L."/>
            <person name="Wiegand S."/>
            <person name="Kallscheuer N."/>
            <person name="da Costa M.S."/>
            <person name="Lobo-da-Cunha A."/>
            <person name="Jogler C."/>
            <person name="Lage O.M."/>
        </authorList>
    </citation>
    <scope>NUCLEOTIDE SEQUENCE [LARGE SCALE GENOMIC DNA]</scope>
    <source>
        <strain evidence="10 11">LzC2</strain>
    </source>
</reference>